<keyword evidence="9" id="KW-1185">Reference proteome</keyword>
<protein>
    <submittedName>
        <fullName evidence="8">MFS transporter</fullName>
    </submittedName>
</protein>
<feature type="domain" description="Major facilitator superfamily (MFS) profile" evidence="7">
    <location>
        <begin position="8"/>
        <end position="383"/>
    </location>
</feature>
<keyword evidence="2" id="KW-0813">Transport</keyword>
<sequence length="406" mass="44487">MKTRVNKNLMGLFTSVFLIFSYNNIFMTITPVYLMKLGGNQFLVGLQSAIFLISAIGLRFFFGPLADVKGPKLTMFIGAGAFLAAGILFIFSSHVWEVFFLRFIQAIGLAAYFPGATTTVMNGAPEGMVGRYVGIYRLVTTSTLLFGPVFALGLIAAQGYEVYYLIMAVVALIGLLLILPIHNRIQPFNNNRKYRHSLTIENFKGTFVIYFTTFVFAIGYGLLFNFTILFVTAHTNISNPGQFYTLFAIGGIIASLTLGMMSDKIGRLRAMTFALFFLGIGIGGFYFIPGASSLFYLSGLFTGFGYSGGIVISVAWIGDSVSQRIRSTALSFHQNCIDLGIAFGSSTFGIVLGKFNYSPMIFACMGIGLIAYMPILLHSNRKIDRIRSNGGDFSGSNGEMDRESRL</sequence>
<dbReference type="InterPro" id="IPR005828">
    <property type="entry name" value="MFS_sugar_transport-like"/>
</dbReference>
<evidence type="ECO:0000256" key="6">
    <source>
        <dbReference type="SAM" id="Phobius"/>
    </source>
</evidence>
<evidence type="ECO:0000256" key="1">
    <source>
        <dbReference type="ARBA" id="ARBA00004651"/>
    </source>
</evidence>
<dbReference type="SUPFAM" id="SSF103473">
    <property type="entry name" value="MFS general substrate transporter"/>
    <property type="match status" value="1"/>
</dbReference>
<dbReference type="EMBL" id="JAESWB010000362">
    <property type="protein sequence ID" value="MBL4954654.1"/>
    <property type="molecule type" value="Genomic_DNA"/>
</dbReference>
<comment type="subcellular location">
    <subcellularLocation>
        <location evidence="1">Cell membrane</location>
        <topology evidence="1">Multi-pass membrane protein</topology>
    </subcellularLocation>
</comment>
<name>A0ABS1TTL2_9BACI</name>
<evidence type="ECO:0000313" key="9">
    <source>
        <dbReference type="Proteomes" id="UP000623967"/>
    </source>
</evidence>
<evidence type="ECO:0000313" key="8">
    <source>
        <dbReference type="EMBL" id="MBL4954654.1"/>
    </source>
</evidence>
<feature type="transmembrane region" description="Helical" evidence="6">
    <location>
        <begin position="12"/>
        <end position="35"/>
    </location>
</feature>
<gene>
    <name evidence="8" type="ORF">JK635_21080</name>
</gene>
<comment type="caution">
    <text evidence="8">The sequence shown here is derived from an EMBL/GenBank/DDBJ whole genome shotgun (WGS) entry which is preliminary data.</text>
</comment>
<feature type="transmembrane region" description="Helical" evidence="6">
    <location>
        <begin position="162"/>
        <end position="182"/>
    </location>
</feature>
<dbReference type="PANTHER" id="PTHR23531">
    <property type="entry name" value="QUINOLENE RESISTANCE PROTEIN NORA"/>
    <property type="match status" value="1"/>
</dbReference>
<accession>A0ABS1TTL2</accession>
<feature type="transmembrane region" description="Helical" evidence="6">
    <location>
        <begin position="243"/>
        <end position="261"/>
    </location>
</feature>
<keyword evidence="3 6" id="KW-0812">Transmembrane</keyword>
<dbReference type="InterPro" id="IPR020846">
    <property type="entry name" value="MFS_dom"/>
</dbReference>
<dbReference type="Proteomes" id="UP000623967">
    <property type="component" value="Unassembled WGS sequence"/>
</dbReference>
<dbReference type="InterPro" id="IPR011701">
    <property type="entry name" value="MFS"/>
</dbReference>
<evidence type="ECO:0000256" key="5">
    <source>
        <dbReference type="ARBA" id="ARBA00023136"/>
    </source>
</evidence>
<organism evidence="8 9">
    <name type="scientific">Neobacillus paridis</name>
    <dbReference type="NCBI Taxonomy" id="2803862"/>
    <lineage>
        <taxon>Bacteria</taxon>
        <taxon>Bacillati</taxon>
        <taxon>Bacillota</taxon>
        <taxon>Bacilli</taxon>
        <taxon>Bacillales</taxon>
        <taxon>Bacillaceae</taxon>
        <taxon>Neobacillus</taxon>
    </lineage>
</organism>
<feature type="transmembrane region" description="Helical" evidence="6">
    <location>
        <begin position="73"/>
        <end position="91"/>
    </location>
</feature>
<feature type="transmembrane region" description="Helical" evidence="6">
    <location>
        <begin position="357"/>
        <end position="377"/>
    </location>
</feature>
<evidence type="ECO:0000256" key="3">
    <source>
        <dbReference type="ARBA" id="ARBA00022692"/>
    </source>
</evidence>
<reference evidence="8 9" key="1">
    <citation type="submission" date="2021-01" db="EMBL/GenBank/DDBJ databases">
        <title>Genome public.</title>
        <authorList>
            <person name="Liu C."/>
            <person name="Sun Q."/>
        </authorList>
    </citation>
    <scope>NUCLEOTIDE SEQUENCE [LARGE SCALE GENOMIC DNA]</scope>
    <source>
        <strain evidence="8 9">YIM B02564</strain>
    </source>
</reference>
<dbReference type="Gene3D" id="1.20.1250.20">
    <property type="entry name" value="MFS general substrate transporter like domains"/>
    <property type="match status" value="2"/>
</dbReference>
<feature type="transmembrane region" description="Helical" evidence="6">
    <location>
        <begin position="103"/>
        <end position="123"/>
    </location>
</feature>
<evidence type="ECO:0000259" key="7">
    <source>
        <dbReference type="PROSITE" id="PS50850"/>
    </source>
</evidence>
<keyword evidence="5 6" id="KW-0472">Membrane</keyword>
<feature type="transmembrane region" description="Helical" evidence="6">
    <location>
        <begin position="41"/>
        <end position="61"/>
    </location>
</feature>
<dbReference type="Pfam" id="PF07690">
    <property type="entry name" value="MFS_1"/>
    <property type="match status" value="1"/>
</dbReference>
<feature type="transmembrane region" description="Helical" evidence="6">
    <location>
        <begin position="268"/>
        <end position="288"/>
    </location>
</feature>
<feature type="transmembrane region" description="Helical" evidence="6">
    <location>
        <begin position="294"/>
        <end position="317"/>
    </location>
</feature>
<dbReference type="PROSITE" id="PS50850">
    <property type="entry name" value="MFS"/>
    <property type="match status" value="1"/>
</dbReference>
<feature type="transmembrane region" description="Helical" evidence="6">
    <location>
        <begin position="329"/>
        <end position="351"/>
    </location>
</feature>
<dbReference type="PANTHER" id="PTHR23531:SF1">
    <property type="entry name" value="QUINOLENE RESISTANCE PROTEIN NORA"/>
    <property type="match status" value="1"/>
</dbReference>
<evidence type="ECO:0000256" key="2">
    <source>
        <dbReference type="ARBA" id="ARBA00022448"/>
    </source>
</evidence>
<dbReference type="Pfam" id="PF00083">
    <property type="entry name" value="Sugar_tr"/>
    <property type="match status" value="1"/>
</dbReference>
<dbReference type="InterPro" id="IPR036259">
    <property type="entry name" value="MFS_trans_sf"/>
</dbReference>
<evidence type="ECO:0000256" key="4">
    <source>
        <dbReference type="ARBA" id="ARBA00022989"/>
    </source>
</evidence>
<feature type="transmembrane region" description="Helical" evidence="6">
    <location>
        <begin position="135"/>
        <end position="156"/>
    </location>
</feature>
<proteinExistence type="predicted"/>
<dbReference type="InterPro" id="IPR052714">
    <property type="entry name" value="MFS_Exporter"/>
</dbReference>
<feature type="transmembrane region" description="Helical" evidence="6">
    <location>
        <begin position="203"/>
        <end position="231"/>
    </location>
</feature>
<keyword evidence="4 6" id="KW-1133">Transmembrane helix</keyword>